<dbReference type="SMART" id="SM00283">
    <property type="entry name" value="MA"/>
    <property type="match status" value="1"/>
</dbReference>
<feature type="domain" description="Methyl-accepting transducer" evidence="5">
    <location>
        <begin position="163"/>
        <end position="339"/>
    </location>
</feature>
<keyword evidence="4" id="KW-1133">Transmembrane helix</keyword>
<dbReference type="GO" id="GO:0007165">
    <property type="term" value="P:signal transduction"/>
    <property type="evidence" value="ECO:0007669"/>
    <property type="project" value="UniProtKB-KW"/>
</dbReference>
<dbReference type="GO" id="GO:0006935">
    <property type="term" value="P:chemotaxis"/>
    <property type="evidence" value="ECO:0007669"/>
    <property type="project" value="InterPro"/>
</dbReference>
<evidence type="ECO:0000256" key="2">
    <source>
        <dbReference type="ARBA" id="ARBA00029447"/>
    </source>
</evidence>
<reference evidence="7" key="2">
    <citation type="journal article" date="2020" name="Int. J. Syst. Evol. Microbiol.">
        <title>Genomic insights into a novel species Rhodoferax aquaticus sp. nov., isolated from freshwater.</title>
        <authorList>
            <person name="Li T."/>
            <person name="Zhuo Y."/>
            <person name="Jin C.Z."/>
            <person name="Wu X."/>
            <person name="Ko S.R."/>
            <person name="Jin F.J."/>
            <person name="Ahn C.Y."/>
            <person name="Oh H.M."/>
            <person name="Lee H.G."/>
            <person name="Jin L."/>
        </authorList>
    </citation>
    <scope>NUCLEOTIDE SEQUENCE [LARGE SCALE GENOMIC DNA]</scope>
    <source>
        <strain evidence="7">Gr-4</strain>
    </source>
</reference>
<protein>
    <recommendedName>
        <fullName evidence="5">Methyl-accepting transducer domain-containing protein</fullName>
    </recommendedName>
</protein>
<dbReference type="Proteomes" id="UP000317365">
    <property type="component" value="Chromosome"/>
</dbReference>
<evidence type="ECO:0000256" key="3">
    <source>
        <dbReference type="PROSITE-ProRule" id="PRU00284"/>
    </source>
</evidence>
<evidence type="ECO:0000256" key="1">
    <source>
        <dbReference type="ARBA" id="ARBA00023224"/>
    </source>
</evidence>
<dbReference type="GO" id="GO:0016020">
    <property type="term" value="C:membrane"/>
    <property type="evidence" value="ECO:0007669"/>
    <property type="project" value="InterPro"/>
</dbReference>
<dbReference type="Pfam" id="PF00015">
    <property type="entry name" value="MCPsignal"/>
    <property type="match status" value="1"/>
</dbReference>
<dbReference type="GO" id="GO:0004888">
    <property type="term" value="F:transmembrane signaling receptor activity"/>
    <property type="evidence" value="ECO:0007669"/>
    <property type="project" value="InterPro"/>
</dbReference>
<evidence type="ECO:0000313" key="6">
    <source>
        <dbReference type="EMBL" id="QDL54256.1"/>
    </source>
</evidence>
<dbReference type="KEGG" id="rhg:EXZ61_08810"/>
<feature type="transmembrane region" description="Helical" evidence="4">
    <location>
        <begin position="44"/>
        <end position="64"/>
    </location>
</feature>
<dbReference type="PRINTS" id="PR00260">
    <property type="entry name" value="CHEMTRNSDUCR"/>
</dbReference>
<dbReference type="InterPro" id="IPR004090">
    <property type="entry name" value="Chemotax_Me-accpt_rcpt"/>
</dbReference>
<comment type="similarity">
    <text evidence="2">Belongs to the methyl-accepting chemotaxis (MCP) protein family.</text>
</comment>
<dbReference type="AlphaFoldDB" id="A0A515ENK8"/>
<keyword evidence="7" id="KW-1185">Reference proteome</keyword>
<dbReference type="RefSeq" id="WP_168224726.1">
    <property type="nucleotide sequence ID" value="NZ_CP036282.1"/>
</dbReference>
<dbReference type="PROSITE" id="PS50111">
    <property type="entry name" value="CHEMOTAXIS_TRANSDUC_2"/>
    <property type="match status" value="1"/>
</dbReference>
<keyword evidence="4" id="KW-0812">Transmembrane</keyword>
<keyword evidence="1 3" id="KW-0807">Transducer</keyword>
<reference evidence="7" key="1">
    <citation type="submission" date="2019-02" db="EMBL/GenBank/DDBJ databases">
        <title>Complete genome sequence of Rhodoferax sp. Gr-4.</title>
        <authorList>
            <person name="Jin L."/>
        </authorList>
    </citation>
    <scope>NUCLEOTIDE SEQUENCE [LARGE SCALE GENOMIC DNA]</scope>
    <source>
        <strain evidence="7">Gr-4</strain>
    </source>
</reference>
<feature type="transmembrane region" description="Helical" evidence="4">
    <location>
        <begin position="20"/>
        <end position="38"/>
    </location>
</feature>
<name>A0A515ENK8_9BURK</name>
<dbReference type="Gene3D" id="1.10.287.950">
    <property type="entry name" value="Methyl-accepting chemotaxis protein"/>
    <property type="match status" value="1"/>
</dbReference>
<sequence length="375" mass="40462">MSQINEAQGDQSNRMAPPTALTWVLVLVATGLVTIPALVDDAMWLRWLSLVGVFVVVVIVMLQWQRGSTIEERYALGSASSQDSAPPYSADDLSDLLKQVLPAWQHHVSAVKSQTEGAVVQLTTSFATVLQQFDLAGIGSGPGLSPDSSNSTIGLLTLCERQLQPVVGSLTSVIEGKDTMISNIRHLANETNELRAMAADVSSIAAQTNLLAINAAIEAARAGESGRGFAVVAAEVRKLSQRSAETGKKIGTRVDQVVSVMAQTMASAEESNAQDQHAVSMSGSIVEDVLNHVRKLGASADSMRSHGLTVRHEVENLLMAMQFQDRVSQILSGVEADMKRMQDNLDEPLPTVEEWMGSLSKTYTMEDQNHVRTRR</sequence>
<dbReference type="PANTHER" id="PTHR32089:SF112">
    <property type="entry name" value="LYSOZYME-LIKE PROTEIN-RELATED"/>
    <property type="match status" value="1"/>
</dbReference>
<dbReference type="EMBL" id="CP036282">
    <property type="protein sequence ID" value="QDL54256.1"/>
    <property type="molecule type" value="Genomic_DNA"/>
</dbReference>
<keyword evidence="4" id="KW-0472">Membrane</keyword>
<evidence type="ECO:0000256" key="4">
    <source>
        <dbReference type="SAM" id="Phobius"/>
    </source>
</evidence>
<dbReference type="PANTHER" id="PTHR32089">
    <property type="entry name" value="METHYL-ACCEPTING CHEMOTAXIS PROTEIN MCPB"/>
    <property type="match status" value="1"/>
</dbReference>
<gene>
    <name evidence="6" type="ORF">EXZ61_08810</name>
</gene>
<accession>A0A515ENK8</accession>
<proteinExistence type="inferred from homology"/>
<organism evidence="6 7">
    <name type="scientific">Rhodoferax aquaticus</name>
    <dbReference type="NCBI Taxonomy" id="2527691"/>
    <lineage>
        <taxon>Bacteria</taxon>
        <taxon>Pseudomonadati</taxon>
        <taxon>Pseudomonadota</taxon>
        <taxon>Betaproteobacteria</taxon>
        <taxon>Burkholderiales</taxon>
        <taxon>Comamonadaceae</taxon>
        <taxon>Rhodoferax</taxon>
    </lineage>
</organism>
<evidence type="ECO:0000259" key="5">
    <source>
        <dbReference type="PROSITE" id="PS50111"/>
    </source>
</evidence>
<dbReference type="SUPFAM" id="SSF58104">
    <property type="entry name" value="Methyl-accepting chemotaxis protein (MCP) signaling domain"/>
    <property type="match status" value="1"/>
</dbReference>
<dbReference type="InterPro" id="IPR004089">
    <property type="entry name" value="MCPsignal_dom"/>
</dbReference>
<evidence type="ECO:0000313" key="7">
    <source>
        <dbReference type="Proteomes" id="UP000317365"/>
    </source>
</evidence>